<dbReference type="InterPro" id="IPR003598">
    <property type="entry name" value="Ig_sub2"/>
</dbReference>
<evidence type="ECO:0000256" key="1">
    <source>
        <dbReference type="SAM" id="Phobius"/>
    </source>
</evidence>
<dbReference type="Pfam" id="PF13927">
    <property type="entry name" value="Ig_3"/>
    <property type="match status" value="1"/>
</dbReference>
<dbReference type="AlphaFoldDB" id="A0AAV6UHH7"/>
<feature type="domain" description="Ig-like" evidence="2">
    <location>
        <begin position="30"/>
        <end position="121"/>
    </location>
</feature>
<dbReference type="EMBL" id="JAFNEN010000451">
    <property type="protein sequence ID" value="KAG8182731.1"/>
    <property type="molecule type" value="Genomic_DNA"/>
</dbReference>
<accession>A0AAV6UHH7</accession>
<keyword evidence="4" id="KW-1185">Reference proteome</keyword>
<name>A0AAV6UHH7_9ARAC</name>
<dbReference type="InterPro" id="IPR036179">
    <property type="entry name" value="Ig-like_dom_sf"/>
</dbReference>
<organism evidence="3 4">
    <name type="scientific">Oedothorax gibbosus</name>
    <dbReference type="NCBI Taxonomy" id="931172"/>
    <lineage>
        <taxon>Eukaryota</taxon>
        <taxon>Metazoa</taxon>
        <taxon>Ecdysozoa</taxon>
        <taxon>Arthropoda</taxon>
        <taxon>Chelicerata</taxon>
        <taxon>Arachnida</taxon>
        <taxon>Araneae</taxon>
        <taxon>Araneomorphae</taxon>
        <taxon>Entelegynae</taxon>
        <taxon>Araneoidea</taxon>
        <taxon>Linyphiidae</taxon>
        <taxon>Erigoninae</taxon>
        <taxon>Oedothorax</taxon>
    </lineage>
</organism>
<evidence type="ECO:0000313" key="3">
    <source>
        <dbReference type="EMBL" id="KAG8182731.1"/>
    </source>
</evidence>
<dbReference type="SMART" id="SM00408">
    <property type="entry name" value="IGc2"/>
    <property type="match status" value="1"/>
</dbReference>
<comment type="caution">
    <text evidence="3">The sequence shown here is derived from an EMBL/GenBank/DDBJ whole genome shotgun (WGS) entry which is preliminary data.</text>
</comment>
<dbReference type="InterPro" id="IPR013783">
    <property type="entry name" value="Ig-like_fold"/>
</dbReference>
<reference evidence="3 4" key="1">
    <citation type="journal article" date="2022" name="Nat. Ecol. Evol.">
        <title>A masculinizing supergene underlies an exaggerated male reproductive morph in a spider.</title>
        <authorList>
            <person name="Hendrickx F."/>
            <person name="De Corte Z."/>
            <person name="Sonet G."/>
            <person name="Van Belleghem S.M."/>
            <person name="Kostlbacher S."/>
            <person name="Vangestel C."/>
        </authorList>
    </citation>
    <scope>NUCLEOTIDE SEQUENCE [LARGE SCALE GENOMIC DNA]</scope>
    <source>
        <strain evidence="3">W744_W776</strain>
    </source>
</reference>
<gene>
    <name evidence="3" type="ORF">JTE90_026182</name>
</gene>
<keyword evidence="1" id="KW-0472">Membrane</keyword>
<dbReference type="Gene3D" id="2.60.40.10">
    <property type="entry name" value="Immunoglobulins"/>
    <property type="match status" value="1"/>
</dbReference>
<feature type="transmembrane region" description="Helical" evidence="1">
    <location>
        <begin position="7"/>
        <end position="27"/>
    </location>
</feature>
<proteinExistence type="predicted"/>
<dbReference type="SUPFAM" id="SSF48726">
    <property type="entry name" value="Immunoglobulin"/>
    <property type="match status" value="1"/>
</dbReference>
<dbReference type="FunFam" id="2.60.40.10:FF:000333">
    <property type="entry name" value="Down syndrome cell adhesion molecule"/>
    <property type="match status" value="1"/>
</dbReference>
<keyword evidence="1" id="KW-0812">Transmembrane</keyword>
<dbReference type="PROSITE" id="PS50835">
    <property type="entry name" value="IG_LIKE"/>
    <property type="match status" value="1"/>
</dbReference>
<protein>
    <recommendedName>
        <fullName evidence="2">Ig-like domain-containing protein</fullName>
    </recommendedName>
</protein>
<evidence type="ECO:0000313" key="4">
    <source>
        <dbReference type="Proteomes" id="UP000827092"/>
    </source>
</evidence>
<dbReference type="Proteomes" id="UP000827092">
    <property type="component" value="Unassembled WGS sequence"/>
</dbReference>
<sequence>MAAGRRCNFLIIQWLFIQGLYFMSYGLKSPKIKPFHFSGELGEGLRTVVMCAVVDGDPPFEFQWSKDGRILNSDHKDISIGKFDEFTSILNIEKLDADSNGNYTCRVSNAQGYDHKSDALSMRGNYYL</sequence>
<evidence type="ECO:0000259" key="2">
    <source>
        <dbReference type="PROSITE" id="PS50835"/>
    </source>
</evidence>
<dbReference type="InterPro" id="IPR007110">
    <property type="entry name" value="Ig-like_dom"/>
</dbReference>
<keyword evidence="1" id="KW-1133">Transmembrane helix</keyword>